<evidence type="ECO:0000256" key="3">
    <source>
        <dbReference type="ARBA" id="ARBA00022679"/>
    </source>
</evidence>
<comment type="function">
    <text evidence="6">Methyltransferase required for the conversion of demethylmenaquinol (DMKH2) to menaquinol (MKH2) and the conversion of 2-polyprenyl-6-methoxy-1,4-benzoquinol (DDMQH2) to 2-polyprenyl-3-methyl-6-methoxy-1,4-benzoquinol (DMQH2).</text>
</comment>
<dbReference type="SUPFAM" id="SSF53335">
    <property type="entry name" value="S-adenosyl-L-methionine-dependent methyltransferases"/>
    <property type="match status" value="1"/>
</dbReference>
<evidence type="ECO:0000256" key="2">
    <source>
        <dbReference type="ARBA" id="ARBA00022603"/>
    </source>
</evidence>
<accession>A0ABU5NC59</accession>
<feature type="binding site" evidence="6">
    <location>
        <begin position="123"/>
        <end position="124"/>
    </location>
    <ligand>
        <name>S-adenosyl-L-methionine</name>
        <dbReference type="ChEBI" id="CHEBI:59789"/>
    </ligand>
</feature>
<dbReference type="NCBIfam" id="NF001242">
    <property type="entry name" value="PRK00216.1-3"/>
    <property type="match status" value="1"/>
</dbReference>
<keyword evidence="5 6" id="KW-0949">S-adenosyl-L-methionine</keyword>
<comment type="catalytic activity">
    <reaction evidence="6">
        <text>a 2-methoxy-6-(all-trans-polyprenyl)benzene-1,4-diol + S-adenosyl-L-methionine = a 5-methoxy-2-methyl-3-(all-trans-polyprenyl)benzene-1,4-diol + S-adenosyl-L-homocysteine + H(+)</text>
        <dbReference type="Rhea" id="RHEA:28286"/>
        <dbReference type="Rhea" id="RHEA-COMP:10858"/>
        <dbReference type="Rhea" id="RHEA-COMP:10859"/>
        <dbReference type="ChEBI" id="CHEBI:15378"/>
        <dbReference type="ChEBI" id="CHEBI:57856"/>
        <dbReference type="ChEBI" id="CHEBI:59789"/>
        <dbReference type="ChEBI" id="CHEBI:84166"/>
        <dbReference type="ChEBI" id="CHEBI:84167"/>
        <dbReference type="EC" id="2.1.1.201"/>
    </reaction>
</comment>
<feature type="binding site" evidence="6">
    <location>
        <position position="95"/>
    </location>
    <ligand>
        <name>S-adenosyl-L-methionine</name>
        <dbReference type="ChEBI" id="CHEBI:59789"/>
    </ligand>
</feature>
<dbReference type="GO" id="GO:0032259">
    <property type="term" value="P:methylation"/>
    <property type="evidence" value="ECO:0007669"/>
    <property type="project" value="UniProtKB-KW"/>
</dbReference>
<evidence type="ECO:0000256" key="1">
    <source>
        <dbReference type="ARBA" id="ARBA00022428"/>
    </source>
</evidence>
<dbReference type="CDD" id="cd02440">
    <property type="entry name" value="AdoMet_MTases"/>
    <property type="match status" value="1"/>
</dbReference>
<evidence type="ECO:0000256" key="6">
    <source>
        <dbReference type="HAMAP-Rule" id="MF_01813"/>
    </source>
</evidence>
<comment type="similarity">
    <text evidence="6">Belongs to the class I-like SAM-binding methyltransferase superfamily. MenG/UbiE family.</text>
</comment>
<dbReference type="InterPro" id="IPR029063">
    <property type="entry name" value="SAM-dependent_MTases_sf"/>
</dbReference>
<dbReference type="EC" id="2.1.1.163" evidence="6"/>
<gene>
    <name evidence="6" type="primary">ubiE</name>
    <name evidence="7" type="ORF">Megvenef_00734</name>
</gene>
<dbReference type="PROSITE" id="PS51608">
    <property type="entry name" value="SAM_MT_UBIE"/>
    <property type="match status" value="1"/>
</dbReference>
<dbReference type="EMBL" id="JARJFB010000044">
    <property type="protein sequence ID" value="MEA0970765.1"/>
    <property type="molecule type" value="Genomic_DNA"/>
</dbReference>
<comment type="pathway">
    <text evidence="6">Quinol/quinone metabolism; menaquinone biosynthesis; menaquinol from 1,4-dihydroxy-2-naphthoate: step 2/2.</text>
</comment>
<comment type="pathway">
    <text evidence="6">Cofactor biosynthesis; ubiquinone biosynthesis.</text>
</comment>
<keyword evidence="1 6" id="KW-0474">Menaquinone biosynthesis</keyword>
<reference evidence="7 8" key="1">
    <citation type="submission" date="2023-03" db="EMBL/GenBank/DDBJ databases">
        <title>Host association and intracellularity evolved multiple times independently in the Rickettsiales.</title>
        <authorList>
            <person name="Castelli M."/>
            <person name="Nardi T."/>
            <person name="Gammuto L."/>
            <person name="Bellinzona G."/>
            <person name="Sabaneyeva E."/>
            <person name="Potekhin A."/>
            <person name="Serra V."/>
            <person name="Petroni G."/>
            <person name="Sassera D."/>
        </authorList>
    </citation>
    <scope>NUCLEOTIDE SEQUENCE [LARGE SCALE GENOMIC DNA]</scope>
    <source>
        <strain evidence="7 8">Sr 2-6</strain>
    </source>
</reference>
<name>A0ABU5NC59_9RICK</name>
<sequence length="251" mass="28703">MDEKDDKNFGFEKVTSNQKRFLVDEVFSDIANKYDLMNDLMSFGVHRLWKDEFCSLIPNLAGTILDVAGGTGDIAFRIKTNAKKQNKDPHIIVCDINQEMLKVCRDKAIDKNILKKLDIIVGDAEKLPFQDNSFDYYTVAFGIRNMLSIEKTLREAYRVLKPTGKFLCLEFSKVQHDIMRPLYDLYSFNLIPTIGNFVTKNQGAYKYLAESISLFPDQEDFKTMIQTAGFSDVSYKNLTFGVAAIHHGFKS</sequence>
<dbReference type="GO" id="GO:0008168">
    <property type="term" value="F:methyltransferase activity"/>
    <property type="evidence" value="ECO:0007669"/>
    <property type="project" value="UniProtKB-KW"/>
</dbReference>
<comment type="catalytic activity">
    <reaction evidence="6">
        <text>a 2-demethylmenaquinol + S-adenosyl-L-methionine = a menaquinol + S-adenosyl-L-homocysteine + H(+)</text>
        <dbReference type="Rhea" id="RHEA:42640"/>
        <dbReference type="Rhea" id="RHEA-COMP:9539"/>
        <dbReference type="Rhea" id="RHEA-COMP:9563"/>
        <dbReference type="ChEBI" id="CHEBI:15378"/>
        <dbReference type="ChEBI" id="CHEBI:18151"/>
        <dbReference type="ChEBI" id="CHEBI:55437"/>
        <dbReference type="ChEBI" id="CHEBI:57856"/>
        <dbReference type="ChEBI" id="CHEBI:59789"/>
        <dbReference type="EC" id="2.1.1.163"/>
    </reaction>
</comment>
<evidence type="ECO:0000256" key="5">
    <source>
        <dbReference type="ARBA" id="ARBA00022691"/>
    </source>
</evidence>
<dbReference type="RefSeq" id="WP_322776664.1">
    <property type="nucleotide sequence ID" value="NZ_JARJFB010000044.1"/>
</dbReference>
<dbReference type="HAMAP" id="MF_01813">
    <property type="entry name" value="MenG_UbiE_methyltr"/>
    <property type="match status" value="1"/>
</dbReference>
<keyword evidence="4 6" id="KW-0831">Ubiquinone biosynthesis</keyword>
<dbReference type="PROSITE" id="PS01183">
    <property type="entry name" value="UBIE_1"/>
    <property type="match status" value="1"/>
</dbReference>
<evidence type="ECO:0000313" key="7">
    <source>
        <dbReference type="EMBL" id="MEA0970765.1"/>
    </source>
</evidence>
<dbReference type="Proteomes" id="UP001291687">
    <property type="component" value="Unassembled WGS sequence"/>
</dbReference>
<dbReference type="PANTHER" id="PTHR43591:SF24">
    <property type="entry name" value="2-METHOXY-6-POLYPRENYL-1,4-BENZOQUINOL METHYLASE, MITOCHONDRIAL"/>
    <property type="match status" value="1"/>
</dbReference>
<keyword evidence="3 6" id="KW-0808">Transferase</keyword>
<proteinExistence type="inferred from homology"/>
<dbReference type="Gene3D" id="3.40.50.150">
    <property type="entry name" value="Vaccinia Virus protein VP39"/>
    <property type="match status" value="1"/>
</dbReference>
<evidence type="ECO:0000313" key="8">
    <source>
        <dbReference type="Proteomes" id="UP001291687"/>
    </source>
</evidence>
<protein>
    <recommendedName>
        <fullName evidence="6">Ubiquinone/menaquinone biosynthesis C-methyltransferase UbiE</fullName>
        <ecNumber evidence="6">2.1.1.163</ecNumber>
        <ecNumber evidence="6">2.1.1.201</ecNumber>
    </recommendedName>
    <alternativeName>
        <fullName evidence="6">2-methoxy-6-polyprenyl-1,4-benzoquinol methylase</fullName>
    </alternativeName>
    <alternativeName>
        <fullName evidence="6">Demethylmenaquinone methyltransferase</fullName>
    </alternativeName>
</protein>
<evidence type="ECO:0000256" key="4">
    <source>
        <dbReference type="ARBA" id="ARBA00022688"/>
    </source>
</evidence>
<keyword evidence="8" id="KW-1185">Reference proteome</keyword>
<dbReference type="Pfam" id="PF01209">
    <property type="entry name" value="Ubie_methyltran"/>
    <property type="match status" value="1"/>
</dbReference>
<dbReference type="NCBIfam" id="TIGR01934">
    <property type="entry name" value="MenG_MenH_UbiE"/>
    <property type="match status" value="1"/>
</dbReference>
<dbReference type="PANTHER" id="PTHR43591">
    <property type="entry name" value="METHYLTRANSFERASE"/>
    <property type="match status" value="1"/>
</dbReference>
<comment type="caution">
    <text evidence="6">Lacks conserved residue(s) required for the propagation of feature annotation.</text>
</comment>
<comment type="caution">
    <text evidence="7">The sequence shown here is derived from an EMBL/GenBank/DDBJ whole genome shotgun (WGS) entry which is preliminary data.</text>
</comment>
<dbReference type="EC" id="2.1.1.201" evidence="6"/>
<dbReference type="InterPro" id="IPR004033">
    <property type="entry name" value="UbiE/COQ5_MeTrFase"/>
</dbReference>
<keyword evidence="2 6" id="KW-0489">Methyltransferase</keyword>
<dbReference type="NCBIfam" id="NF001244">
    <property type="entry name" value="PRK00216.1-5"/>
    <property type="match status" value="1"/>
</dbReference>
<feature type="binding site" evidence="6">
    <location>
        <position position="71"/>
    </location>
    <ligand>
        <name>S-adenosyl-L-methionine</name>
        <dbReference type="ChEBI" id="CHEBI:59789"/>
    </ligand>
</feature>
<dbReference type="InterPro" id="IPR023576">
    <property type="entry name" value="UbiE/COQ5_MeTrFase_CS"/>
</dbReference>
<organism evidence="7 8">
    <name type="scientific">Candidatus Megaera venefica</name>
    <dbReference type="NCBI Taxonomy" id="2055910"/>
    <lineage>
        <taxon>Bacteria</taxon>
        <taxon>Pseudomonadati</taxon>
        <taxon>Pseudomonadota</taxon>
        <taxon>Alphaproteobacteria</taxon>
        <taxon>Rickettsiales</taxon>
        <taxon>Rickettsiaceae</taxon>
        <taxon>Candidatus Megaera</taxon>
    </lineage>
</organism>